<dbReference type="EMBL" id="CP002425">
    <property type="protein sequence ID" value="ADX84610.1"/>
    <property type="molecule type" value="Genomic_DNA"/>
</dbReference>
<keyword evidence="3" id="KW-1185">Reference proteome</keyword>
<name>F0NH42_SACI5</name>
<evidence type="ECO:0000313" key="3">
    <source>
        <dbReference type="Proteomes" id="UP000002664"/>
    </source>
</evidence>
<reference evidence="2 3" key="1">
    <citation type="journal article" date="2011" name="J. Bacteriol.">
        <title>Genome analyses of icelandic strains of Sulfolobus islandicus, model organisms for genetic and virus-host interaction studies.</title>
        <authorList>
            <person name="Guo L."/>
            <person name="Brugger K."/>
            <person name="Liu C."/>
            <person name="Shah S.A."/>
            <person name="Zheng H."/>
            <person name="Zhu Y."/>
            <person name="Wang S."/>
            <person name="Lillestol R.K."/>
            <person name="Chen L."/>
            <person name="Frank J."/>
            <person name="Prangishvili D."/>
            <person name="Paulin L."/>
            <person name="She Q."/>
            <person name="Huang L."/>
            <person name="Garrett R.A."/>
        </authorList>
    </citation>
    <scope>NUCLEOTIDE SEQUENCE [LARGE SCALE GENOMIC DNA]</scope>
    <source>
        <strain evidence="2 3">REY15A</strain>
    </source>
</reference>
<gene>
    <name evidence="2" type="ordered locus">SiRe_0524</name>
</gene>
<keyword evidence="1" id="KW-0812">Transmembrane</keyword>
<dbReference type="KEGG" id="sir:SiRe_0524"/>
<organism evidence="2 3">
    <name type="scientific">Saccharolobus islandicus (strain REY15A)</name>
    <name type="common">Sulfolobus islandicus</name>
    <dbReference type="NCBI Taxonomy" id="930945"/>
    <lineage>
        <taxon>Archaea</taxon>
        <taxon>Thermoproteota</taxon>
        <taxon>Thermoprotei</taxon>
        <taxon>Sulfolobales</taxon>
        <taxon>Sulfolobaceae</taxon>
        <taxon>Saccharolobus</taxon>
    </lineage>
</organism>
<dbReference type="HOGENOM" id="CLU_3057311_0_0_2"/>
<protein>
    <submittedName>
        <fullName evidence="2">Uncharacterized protein</fullName>
    </submittedName>
</protein>
<feature type="transmembrane region" description="Helical" evidence="1">
    <location>
        <begin position="6"/>
        <end position="26"/>
    </location>
</feature>
<evidence type="ECO:0000313" key="2">
    <source>
        <dbReference type="EMBL" id="ADX84610.1"/>
    </source>
</evidence>
<proteinExistence type="predicted"/>
<accession>F0NH42</accession>
<sequence>MSFDPIYFLTPIIVMVFSFGIVYKLVKSIKVLMFSALAYFIAIVLKVLVQFLP</sequence>
<dbReference type="Proteomes" id="UP000002664">
    <property type="component" value="Chromosome"/>
</dbReference>
<feature type="transmembrane region" description="Helical" evidence="1">
    <location>
        <begin position="31"/>
        <end position="52"/>
    </location>
</feature>
<evidence type="ECO:0000256" key="1">
    <source>
        <dbReference type="SAM" id="Phobius"/>
    </source>
</evidence>
<keyword evidence="1" id="KW-0472">Membrane</keyword>
<dbReference type="AlphaFoldDB" id="F0NH42"/>
<keyword evidence="1" id="KW-1133">Transmembrane helix</keyword>
<dbReference type="eggNOG" id="arCOG05339">
    <property type="taxonomic scope" value="Archaea"/>
</dbReference>
<dbReference type="STRING" id="930945.SiRe_0524"/>